<evidence type="ECO:0000259" key="8">
    <source>
        <dbReference type="Pfam" id="PF14322"/>
    </source>
</evidence>
<dbReference type="Pfam" id="PF14322">
    <property type="entry name" value="SusD-like_3"/>
    <property type="match status" value="1"/>
</dbReference>
<keyword evidence="10" id="KW-1185">Reference proteome</keyword>
<feature type="domain" description="SusD-like N-terminal" evidence="8">
    <location>
        <begin position="114"/>
        <end position="236"/>
    </location>
</feature>
<dbReference type="Gene3D" id="1.25.40.390">
    <property type="match status" value="1"/>
</dbReference>
<dbReference type="PROSITE" id="PS51257">
    <property type="entry name" value="PROKAR_LIPOPROTEIN"/>
    <property type="match status" value="1"/>
</dbReference>
<keyword evidence="5" id="KW-0998">Cell outer membrane</keyword>
<reference evidence="9 10" key="1">
    <citation type="submission" date="2023-04" db="EMBL/GenBank/DDBJ databases">
        <title>Draft genome sequence of acteroides sedimenti strain YN3PY1.</title>
        <authorList>
            <person name="Yoshida N."/>
        </authorList>
    </citation>
    <scope>NUCLEOTIDE SEQUENCE [LARGE SCALE GENOMIC DNA]</scope>
    <source>
        <strain evidence="9 10">YN3PY1</strain>
    </source>
</reference>
<evidence type="ECO:0000313" key="9">
    <source>
        <dbReference type="EMBL" id="BEH00248.1"/>
    </source>
</evidence>
<dbReference type="InterPro" id="IPR012944">
    <property type="entry name" value="SusD_RagB_dom"/>
</dbReference>
<dbReference type="Proteomes" id="UP001496674">
    <property type="component" value="Chromosome"/>
</dbReference>
<evidence type="ECO:0000256" key="6">
    <source>
        <dbReference type="SAM" id="SignalP"/>
    </source>
</evidence>
<sequence>MKAIFKKSIFVSSLAALFLSVGCTESSEGFLDSKADTVVDRLWVFSDSTRTEQYLANVYSKLIKPYFAEQGGTGYYADWDGATDNTCLLWTGATRLSNTLAFNDYSSYLSPASCSEFLTKWSETYIAINTATTFLLNVDQSPLSASRKERMKSEARFLRSYYYYYLLTYWGGVPLLKDNVYGDSDIPKETRATYAEMVDYIVSEMDAIIPNLPTSYEATDYGRIERGAALALKAKVLWLAASPLSNGGNVGTDDTKAFLGYDSYDVNRWQKAKTAIEAVLNAGYSLVEDNATRPGYGFYLVTTTRKNTECIFKLLLQATGFTSSYLLPASRGGQHYQYPYQELVDAFPMKTGESIKASGTTYNPAKPYENRDPRFYNTIIYDGAKWITSYSSQTPGRVNLYYKATTDGMGYDSYSTYTGYILRKFVKESSYGSSGANDSGFPIFRLADFMLMYAEALTELDVDANRSTIESQLFAIRKRAGIVAGANQRYGVPTNMTKDEMISFIINERRIEFVSEGGIRFVDLLRRKLKENLNDYNPTGIKWTGYDSKTQTCSNFEIITVRKPFKFESPRDYHFAIPLSEFNRAKGTLIQNPGWK</sequence>
<comment type="similarity">
    <text evidence="2">Belongs to the SusD family.</text>
</comment>
<feature type="domain" description="RagB/SusD" evidence="7">
    <location>
        <begin position="331"/>
        <end position="595"/>
    </location>
</feature>
<accession>A0ABM8IJ15</accession>
<feature type="chain" id="PRO_5047082395" evidence="6">
    <location>
        <begin position="27"/>
        <end position="596"/>
    </location>
</feature>
<evidence type="ECO:0000256" key="3">
    <source>
        <dbReference type="ARBA" id="ARBA00022729"/>
    </source>
</evidence>
<organism evidence="9 10">
    <name type="scientific">Bacteroides sedimenti</name>
    <dbReference type="NCBI Taxonomy" id="2136147"/>
    <lineage>
        <taxon>Bacteria</taxon>
        <taxon>Pseudomonadati</taxon>
        <taxon>Bacteroidota</taxon>
        <taxon>Bacteroidia</taxon>
        <taxon>Bacteroidales</taxon>
        <taxon>Bacteroidaceae</taxon>
        <taxon>Bacteroides</taxon>
    </lineage>
</organism>
<evidence type="ECO:0000256" key="4">
    <source>
        <dbReference type="ARBA" id="ARBA00023136"/>
    </source>
</evidence>
<evidence type="ECO:0000256" key="2">
    <source>
        <dbReference type="ARBA" id="ARBA00006275"/>
    </source>
</evidence>
<comment type="subcellular location">
    <subcellularLocation>
        <location evidence="1">Cell outer membrane</location>
    </subcellularLocation>
</comment>
<evidence type="ECO:0000256" key="5">
    <source>
        <dbReference type="ARBA" id="ARBA00023237"/>
    </source>
</evidence>
<dbReference type="Pfam" id="PF07980">
    <property type="entry name" value="SusD_RagB"/>
    <property type="match status" value="1"/>
</dbReference>
<gene>
    <name evidence="9" type="ORF">BSYN_25120</name>
</gene>
<protein>
    <submittedName>
        <fullName evidence="9">Membrane protein</fullName>
    </submittedName>
</protein>
<dbReference type="InterPro" id="IPR011990">
    <property type="entry name" value="TPR-like_helical_dom_sf"/>
</dbReference>
<name>A0ABM8IJ15_9BACE</name>
<dbReference type="EMBL" id="AP028055">
    <property type="protein sequence ID" value="BEH00248.1"/>
    <property type="molecule type" value="Genomic_DNA"/>
</dbReference>
<dbReference type="RefSeq" id="WP_353331422.1">
    <property type="nucleotide sequence ID" value="NZ_AP028055.1"/>
</dbReference>
<evidence type="ECO:0000313" key="10">
    <source>
        <dbReference type="Proteomes" id="UP001496674"/>
    </source>
</evidence>
<evidence type="ECO:0000259" key="7">
    <source>
        <dbReference type="Pfam" id="PF07980"/>
    </source>
</evidence>
<dbReference type="SUPFAM" id="SSF48452">
    <property type="entry name" value="TPR-like"/>
    <property type="match status" value="1"/>
</dbReference>
<keyword evidence="3 6" id="KW-0732">Signal</keyword>
<feature type="signal peptide" evidence="6">
    <location>
        <begin position="1"/>
        <end position="26"/>
    </location>
</feature>
<proteinExistence type="inferred from homology"/>
<keyword evidence="4" id="KW-0472">Membrane</keyword>
<dbReference type="InterPro" id="IPR033985">
    <property type="entry name" value="SusD-like_N"/>
</dbReference>
<evidence type="ECO:0000256" key="1">
    <source>
        <dbReference type="ARBA" id="ARBA00004442"/>
    </source>
</evidence>